<feature type="domain" description="LysM" evidence="1">
    <location>
        <begin position="31"/>
        <end position="74"/>
    </location>
</feature>
<accession>A0A2W3ZLG4</accession>
<protein>
    <submittedName>
        <fullName evidence="2">LysM domain-containing protein</fullName>
    </submittedName>
</protein>
<dbReference type="SMART" id="SM00257">
    <property type="entry name" value="LysM"/>
    <property type="match status" value="1"/>
</dbReference>
<evidence type="ECO:0000313" key="2">
    <source>
        <dbReference type="EMBL" id="PZL78240.1"/>
    </source>
</evidence>
<dbReference type="InterPro" id="IPR036779">
    <property type="entry name" value="LysM_dom_sf"/>
</dbReference>
<dbReference type="AlphaFoldDB" id="A0A2W3ZLG4"/>
<gene>
    <name evidence="2" type="ORF">CI088_00275</name>
</gene>
<dbReference type="Gene3D" id="3.10.350.10">
    <property type="entry name" value="LysM domain"/>
    <property type="match status" value="1"/>
</dbReference>
<keyword evidence="3" id="KW-1185">Reference proteome</keyword>
<dbReference type="Proteomes" id="UP000249828">
    <property type="component" value="Unassembled WGS sequence"/>
</dbReference>
<reference evidence="2 3" key="1">
    <citation type="submission" date="2017-11" db="EMBL/GenBank/DDBJ databases">
        <title>Draft genome sequence of Enterococcus plantarum TRW2 strain isolated from lettuce.</title>
        <authorList>
            <person name="Kim E.B."/>
            <person name="Marco M.L."/>
            <person name="Williams T.R."/>
            <person name="You I.H."/>
        </authorList>
    </citation>
    <scope>NUCLEOTIDE SEQUENCE [LARGE SCALE GENOMIC DNA]</scope>
    <source>
        <strain evidence="2 3">TRW2</strain>
    </source>
</reference>
<evidence type="ECO:0000259" key="1">
    <source>
        <dbReference type="PROSITE" id="PS51782"/>
    </source>
</evidence>
<comment type="caution">
    <text evidence="2">The sequence shown here is derived from an EMBL/GenBank/DDBJ whole genome shotgun (WGS) entry which is preliminary data.</text>
</comment>
<name>A0A2W3ZLG4_9ENTE</name>
<proteinExistence type="predicted"/>
<organism evidence="2 3">
    <name type="scientific">Enterococcus plantarum</name>
    <dbReference type="NCBI Taxonomy" id="1077675"/>
    <lineage>
        <taxon>Bacteria</taxon>
        <taxon>Bacillati</taxon>
        <taxon>Bacillota</taxon>
        <taxon>Bacilli</taxon>
        <taxon>Lactobacillales</taxon>
        <taxon>Enterococcaceae</taxon>
        <taxon>Enterococcus</taxon>
    </lineage>
</organism>
<dbReference type="RefSeq" id="WP_111246781.1">
    <property type="nucleotide sequence ID" value="NZ_PIEU01000001.1"/>
</dbReference>
<dbReference type="SUPFAM" id="SSF54106">
    <property type="entry name" value="LysM domain"/>
    <property type="match status" value="1"/>
</dbReference>
<dbReference type="PROSITE" id="PS51782">
    <property type="entry name" value="LYSM"/>
    <property type="match status" value="1"/>
</dbReference>
<dbReference type="Pfam" id="PF01476">
    <property type="entry name" value="LysM"/>
    <property type="match status" value="1"/>
</dbReference>
<dbReference type="EMBL" id="PIEU01000001">
    <property type="protein sequence ID" value="PZL78240.1"/>
    <property type="molecule type" value="Genomic_DNA"/>
</dbReference>
<dbReference type="InterPro" id="IPR018392">
    <property type="entry name" value="LysM"/>
</dbReference>
<sequence length="75" mass="8356">MAKEETSKKETKKKEKVEPIVVPAIEVPSKTTHTVSENESLGEIATKYRLSLNRLLMLNELSSSDVEVGTQLLVE</sequence>
<evidence type="ECO:0000313" key="3">
    <source>
        <dbReference type="Proteomes" id="UP000249828"/>
    </source>
</evidence>